<accession>A0AAE0HZF8</accession>
<name>A0AAE0HZF8_9PEZI</name>
<reference evidence="2" key="2">
    <citation type="submission" date="2023-06" db="EMBL/GenBank/DDBJ databases">
        <authorList>
            <consortium name="Lawrence Berkeley National Laboratory"/>
            <person name="Haridas S."/>
            <person name="Hensen N."/>
            <person name="Bonometti L."/>
            <person name="Westerberg I."/>
            <person name="Brannstrom I.O."/>
            <person name="Guillou S."/>
            <person name="Cros-Aarteil S."/>
            <person name="Calhoun S."/>
            <person name="Kuo A."/>
            <person name="Mondo S."/>
            <person name="Pangilinan J."/>
            <person name="Riley R."/>
            <person name="Labutti K."/>
            <person name="Andreopoulos B."/>
            <person name="Lipzen A."/>
            <person name="Chen C."/>
            <person name="Yanf M."/>
            <person name="Daum C."/>
            <person name="Ng V."/>
            <person name="Clum A."/>
            <person name="Steindorff A."/>
            <person name="Ohm R."/>
            <person name="Martin F."/>
            <person name="Silar P."/>
            <person name="Natvig D."/>
            <person name="Lalanne C."/>
            <person name="Gautier V."/>
            <person name="Ament-Velasquez S.L."/>
            <person name="Kruys A."/>
            <person name="Hutchinson M.I."/>
            <person name="Powell A.J."/>
            <person name="Barry K."/>
            <person name="Miller A.N."/>
            <person name="Grigoriev I.V."/>
            <person name="Debuchy R."/>
            <person name="Gladieux P."/>
            <person name="Thoren M.H."/>
            <person name="Johannesson H."/>
        </authorList>
    </citation>
    <scope>NUCLEOTIDE SEQUENCE</scope>
    <source>
        <strain evidence="2">CBS 118394</strain>
    </source>
</reference>
<feature type="compositionally biased region" description="Polar residues" evidence="1">
    <location>
        <begin position="70"/>
        <end position="82"/>
    </location>
</feature>
<reference evidence="2" key="1">
    <citation type="journal article" date="2023" name="Mol. Phylogenet. Evol.">
        <title>Genome-scale phylogeny and comparative genomics of the fungal order Sordariales.</title>
        <authorList>
            <person name="Hensen N."/>
            <person name="Bonometti L."/>
            <person name="Westerberg I."/>
            <person name="Brannstrom I.O."/>
            <person name="Guillou S."/>
            <person name="Cros-Aarteil S."/>
            <person name="Calhoun S."/>
            <person name="Haridas S."/>
            <person name="Kuo A."/>
            <person name="Mondo S."/>
            <person name="Pangilinan J."/>
            <person name="Riley R."/>
            <person name="LaButti K."/>
            <person name="Andreopoulos B."/>
            <person name="Lipzen A."/>
            <person name="Chen C."/>
            <person name="Yan M."/>
            <person name="Daum C."/>
            <person name="Ng V."/>
            <person name="Clum A."/>
            <person name="Steindorff A."/>
            <person name="Ohm R.A."/>
            <person name="Martin F."/>
            <person name="Silar P."/>
            <person name="Natvig D.O."/>
            <person name="Lalanne C."/>
            <person name="Gautier V."/>
            <person name="Ament-Velasquez S.L."/>
            <person name="Kruys A."/>
            <person name="Hutchinson M.I."/>
            <person name="Powell A.J."/>
            <person name="Barry K."/>
            <person name="Miller A.N."/>
            <person name="Grigoriev I.V."/>
            <person name="Debuchy R."/>
            <person name="Gladieux P."/>
            <person name="Hiltunen Thoren M."/>
            <person name="Johannesson H."/>
        </authorList>
    </citation>
    <scope>NUCLEOTIDE SEQUENCE</scope>
    <source>
        <strain evidence="2">CBS 118394</strain>
    </source>
</reference>
<protein>
    <submittedName>
        <fullName evidence="2">Uncharacterized protein</fullName>
    </submittedName>
</protein>
<dbReference type="AlphaFoldDB" id="A0AAE0HZF8"/>
<gene>
    <name evidence="2" type="ORF">B0H66DRAFT_628398</name>
</gene>
<feature type="region of interest" description="Disordered" evidence="1">
    <location>
        <begin position="169"/>
        <end position="188"/>
    </location>
</feature>
<proteinExistence type="predicted"/>
<comment type="caution">
    <text evidence="2">The sequence shown here is derived from an EMBL/GenBank/DDBJ whole genome shotgun (WGS) entry which is preliminary data.</text>
</comment>
<feature type="non-terminal residue" evidence="2">
    <location>
        <position position="1"/>
    </location>
</feature>
<dbReference type="EMBL" id="JAUEDM010000006">
    <property type="protein sequence ID" value="KAK3315342.1"/>
    <property type="molecule type" value="Genomic_DNA"/>
</dbReference>
<keyword evidence="3" id="KW-1185">Reference proteome</keyword>
<evidence type="ECO:0000313" key="3">
    <source>
        <dbReference type="Proteomes" id="UP001283341"/>
    </source>
</evidence>
<evidence type="ECO:0000256" key="1">
    <source>
        <dbReference type="SAM" id="MobiDB-lite"/>
    </source>
</evidence>
<feature type="compositionally biased region" description="Low complexity" evidence="1">
    <location>
        <begin position="59"/>
        <end position="69"/>
    </location>
</feature>
<feature type="region of interest" description="Disordered" evidence="1">
    <location>
        <begin position="59"/>
        <end position="139"/>
    </location>
</feature>
<evidence type="ECO:0000313" key="2">
    <source>
        <dbReference type="EMBL" id="KAK3315342.1"/>
    </source>
</evidence>
<organism evidence="2 3">
    <name type="scientific">Apodospora peruviana</name>
    <dbReference type="NCBI Taxonomy" id="516989"/>
    <lineage>
        <taxon>Eukaryota</taxon>
        <taxon>Fungi</taxon>
        <taxon>Dikarya</taxon>
        <taxon>Ascomycota</taxon>
        <taxon>Pezizomycotina</taxon>
        <taxon>Sordariomycetes</taxon>
        <taxon>Sordariomycetidae</taxon>
        <taxon>Sordariales</taxon>
        <taxon>Lasiosphaeriaceae</taxon>
        <taxon>Apodospora</taxon>
    </lineage>
</organism>
<dbReference type="Proteomes" id="UP001283341">
    <property type="component" value="Unassembled WGS sequence"/>
</dbReference>
<sequence>YGLTRGIITLCDGSNWPSGWLPINETKRKRPCRLHRTRDVKSGLCAVFAAIVSVGSPASLSPSMSPSMSQDVTLLASPTSETPPHMTLPSGLESSVWPEVQPISGSALHHAPNPTSPNNCNHPYRRQRNRREEETGPLPDFQTDHFLPNAIVALCSPHNFSQATTIHCSGRGTSLGGNPSDRKAHLVE</sequence>